<organism evidence="2 3">
    <name type="scientific">Microbacterium trichothecenolyticum</name>
    <name type="common">Aureobacterium trichothecenolyticum</name>
    <dbReference type="NCBI Taxonomy" id="69370"/>
    <lineage>
        <taxon>Bacteria</taxon>
        <taxon>Bacillati</taxon>
        <taxon>Actinomycetota</taxon>
        <taxon>Actinomycetes</taxon>
        <taxon>Micrococcales</taxon>
        <taxon>Microbacteriaceae</taxon>
        <taxon>Microbacterium</taxon>
    </lineage>
</organism>
<evidence type="ECO:0000259" key="1">
    <source>
        <dbReference type="Pfam" id="PF04954"/>
    </source>
</evidence>
<feature type="domain" description="SIP-like Rossmann fold" evidence="1">
    <location>
        <begin position="21"/>
        <end position="82"/>
    </location>
</feature>
<dbReference type="Pfam" id="PF04954">
    <property type="entry name" value="SIP"/>
    <property type="match status" value="1"/>
</dbReference>
<name>A0ABU0TTU4_MICTR</name>
<reference evidence="2 3" key="1">
    <citation type="submission" date="2023-07" db="EMBL/GenBank/DDBJ databases">
        <title>Functional and genomic diversity of the sorghum phyllosphere microbiome.</title>
        <authorList>
            <person name="Shade A."/>
        </authorList>
    </citation>
    <scope>NUCLEOTIDE SEQUENCE [LARGE SCALE GENOMIC DNA]</scope>
    <source>
        <strain evidence="2 3">SORGH_AS_1207</strain>
    </source>
</reference>
<protein>
    <recommendedName>
        <fullName evidence="1">SIP-like Rossmann fold domain-containing protein</fullName>
    </recommendedName>
</protein>
<evidence type="ECO:0000313" key="2">
    <source>
        <dbReference type="EMBL" id="MDQ1122880.1"/>
    </source>
</evidence>
<sequence length="154" mass="16348">MTTSSEHNDAVCRASRHTRVQHLVTADESSLVELEALLSTLPICSTGRVFVEVPDASWIGHIAAPARMTLTWLDRSRRGGAPGTGRACAPGEALSRAVSGWAGEMLCCDDDATRVILLGGYLGTAEIVDDLVARHGVDAQAIHTPERFGLATAR</sequence>
<dbReference type="InterPro" id="IPR039261">
    <property type="entry name" value="FNR_nucleotide-bd"/>
</dbReference>
<dbReference type="RefSeq" id="WP_307481637.1">
    <property type="nucleotide sequence ID" value="NZ_JAUTBF010000001.1"/>
</dbReference>
<accession>A0ABU0TTU4</accession>
<dbReference type="Proteomes" id="UP001226691">
    <property type="component" value="Unassembled WGS sequence"/>
</dbReference>
<dbReference type="Gene3D" id="3.40.50.80">
    <property type="entry name" value="Nucleotide-binding domain of ferredoxin-NADP reductase (FNR) module"/>
    <property type="match status" value="1"/>
</dbReference>
<dbReference type="EMBL" id="JAUTBF010000001">
    <property type="protein sequence ID" value="MDQ1122880.1"/>
    <property type="molecule type" value="Genomic_DNA"/>
</dbReference>
<dbReference type="InterPro" id="IPR007037">
    <property type="entry name" value="SIP_rossman_dom"/>
</dbReference>
<evidence type="ECO:0000313" key="3">
    <source>
        <dbReference type="Proteomes" id="UP001226691"/>
    </source>
</evidence>
<proteinExistence type="predicted"/>
<gene>
    <name evidence="2" type="ORF">QE412_001453</name>
</gene>
<keyword evidence="3" id="KW-1185">Reference proteome</keyword>
<comment type="caution">
    <text evidence="2">The sequence shown here is derived from an EMBL/GenBank/DDBJ whole genome shotgun (WGS) entry which is preliminary data.</text>
</comment>